<dbReference type="InterPro" id="IPR016024">
    <property type="entry name" value="ARM-type_fold"/>
</dbReference>
<dbReference type="InterPro" id="IPR029063">
    <property type="entry name" value="SAM-dependent_MTases_sf"/>
</dbReference>
<dbReference type="CDD" id="cd02440">
    <property type="entry name" value="AdoMet_MTases"/>
    <property type="match status" value="1"/>
</dbReference>
<reference evidence="2 3" key="1">
    <citation type="journal article" date="2021" name="ISME Commun">
        <title>Automated analysis of genomic sequences facilitates high-throughput and comprehensive description of bacteria.</title>
        <authorList>
            <person name="Hitch T.C.A."/>
        </authorList>
    </citation>
    <scope>NUCLEOTIDE SEQUENCE [LARGE SCALE GENOMIC DNA]</scope>
    <source>
        <strain evidence="2 3">Sanger_109</strain>
    </source>
</reference>
<proteinExistence type="predicted"/>
<dbReference type="PANTHER" id="PTHR14911">
    <property type="entry name" value="THUMP DOMAIN-CONTAINING"/>
    <property type="match status" value="1"/>
</dbReference>
<dbReference type="Proteomes" id="UP001652442">
    <property type="component" value="Unassembled WGS sequence"/>
</dbReference>
<feature type="domain" description="Ribosomal RNA large subunit methyltransferase K/L-like methyltransferase" evidence="1">
    <location>
        <begin position="317"/>
        <end position="464"/>
    </location>
</feature>
<keyword evidence="2" id="KW-0808">Transferase</keyword>
<sequence length="492" mass="57276">MRKEYENILNKENIRENLITLKQELKTENGKKQFQKLTDGCCDFIMKLLVEEDPKIRKNAASILGIVHCADAVDVLVDAYEAEETMFVRAEYLRALGELPCQEYLELFKKRLQELSQKSCEIEEKKHIQNEMRELQQLILSVEGVKKHTFQGWQRMNEVILTTIPAFRDLTAAQVTGSQTVKTGAGLRTKTCDLKQILKIRTFKELLFVIHGEKELPRDADEIAKWLYQSDLKQILKENHKEDGPYYFRLGVTGPMSLEERSRFSKKAAAQLEELFERQLINSASHYEIEIRLIQNKEGSFYPCVKLLTIPDTRFAYRRYHISAGMQPFAAAGILALAKNYLTEHGQVLDPFCGVGTMLIERNYLEPARDSYGLDIFGEAVEKARANTRIAGMNINYINRDFSDFRHEYLFDEIITDMPVKGSMSYERLEKLYEMFFTRASELVKKNGTIVMYSGEIGFVKKQIRLRNQFHLEREYCISEKNKTYVFIITYR</sequence>
<name>A0ABT2TLL3_9FIRM</name>
<gene>
    <name evidence="2" type="ORF">OCV88_12010</name>
</gene>
<dbReference type="Pfam" id="PF01170">
    <property type="entry name" value="UPF0020"/>
    <property type="match status" value="1"/>
</dbReference>
<dbReference type="SUPFAM" id="SSF53335">
    <property type="entry name" value="S-adenosyl-L-methionine-dependent methyltransferases"/>
    <property type="match status" value="1"/>
</dbReference>
<dbReference type="Gene3D" id="3.40.50.150">
    <property type="entry name" value="Vaccinia Virus protein VP39"/>
    <property type="match status" value="1"/>
</dbReference>
<evidence type="ECO:0000313" key="2">
    <source>
        <dbReference type="EMBL" id="MCU6763041.1"/>
    </source>
</evidence>
<evidence type="ECO:0000259" key="1">
    <source>
        <dbReference type="Pfam" id="PF01170"/>
    </source>
</evidence>
<dbReference type="GO" id="GO:0032259">
    <property type="term" value="P:methylation"/>
    <property type="evidence" value="ECO:0007669"/>
    <property type="project" value="UniProtKB-KW"/>
</dbReference>
<evidence type="ECO:0000313" key="3">
    <source>
        <dbReference type="Proteomes" id="UP001652442"/>
    </source>
</evidence>
<dbReference type="Gene3D" id="1.25.10.10">
    <property type="entry name" value="Leucine-rich Repeat Variant"/>
    <property type="match status" value="1"/>
</dbReference>
<comment type="caution">
    <text evidence="2">The sequence shown here is derived from an EMBL/GenBank/DDBJ whole genome shotgun (WGS) entry which is preliminary data.</text>
</comment>
<dbReference type="InterPro" id="IPR000241">
    <property type="entry name" value="RlmKL-like_Mtase"/>
</dbReference>
<dbReference type="InterPro" id="IPR011989">
    <property type="entry name" value="ARM-like"/>
</dbReference>
<keyword evidence="2" id="KW-0489">Methyltransferase</keyword>
<dbReference type="PANTHER" id="PTHR14911:SF13">
    <property type="entry name" value="TRNA (GUANINE(6)-N2)-METHYLTRANSFERASE THUMP3"/>
    <property type="match status" value="1"/>
</dbReference>
<dbReference type="RefSeq" id="WP_158425697.1">
    <property type="nucleotide sequence ID" value="NZ_JAOQJQ010000005.1"/>
</dbReference>
<dbReference type="EMBL" id="JAOQJQ010000005">
    <property type="protein sequence ID" value="MCU6763041.1"/>
    <property type="molecule type" value="Genomic_DNA"/>
</dbReference>
<dbReference type="GO" id="GO:0008168">
    <property type="term" value="F:methyltransferase activity"/>
    <property type="evidence" value="ECO:0007669"/>
    <property type="project" value="UniProtKB-KW"/>
</dbReference>
<protein>
    <submittedName>
        <fullName evidence="2">Methyltransferase domain-containing protein</fullName>
    </submittedName>
</protein>
<accession>A0ABT2TLL3</accession>
<dbReference type="SUPFAM" id="SSF48371">
    <property type="entry name" value="ARM repeat"/>
    <property type="match status" value="1"/>
</dbReference>
<organism evidence="2 3">
    <name type="scientific">Brotonthovivens ammoniilytica</name>
    <dbReference type="NCBI Taxonomy" id="2981725"/>
    <lineage>
        <taxon>Bacteria</taxon>
        <taxon>Bacillati</taxon>
        <taxon>Bacillota</taxon>
        <taxon>Clostridia</taxon>
        <taxon>Lachnospirales</taxon>
        <taxon>Lachnospiraceae</taxon>
        <taxon>Brotonthovivens</taxon>
    </lineage>
</organism>
<keyword evidence="3" id="KW-1185">Reference proteome</keyword>